<accession>A0A9R1XQQ5</accession>
<dbReference type="SUPFAM" id="SSF53098">
    <property type="entry name" value="Ribonuclease H-like"/>
    <property type="match status" value="1"/>
</dbReference>
<dbReference type="InterPro" id="IPR012337">
    <property type="entry name" value="RNaseH-like_sf"/>
</dbReference>
<dbReference type="PROSITE" id="PS50994">
    <property type="entry name" value="INTEGRASE"/>
    <property type="match status" value="1"/>
</dbReference>
<evidence type="ECO:0000259" key="1">
    <source>
        <dbReference type="PROSITE" id="PS50994"/>
    </source>
</evidence>
<dbReference type="PANTHER" id="PTHR35046:SF26">
    <property type="entry name" value="RNA-DIRECTED DNA POLYMERASE"/>
    <property type="match status" value="1"/>
</dbReference>
<comment type="caution">
    <text evidence="2">The sequence shown here is derived from an EMBL/GenBank/DDBJ whole genome shotgun (WGS) entry which is preliminary data.</text>
</comment>
<dbReference type="EMBL" id="NBSK02000002">
    <property type="protein sequence ID" value="KAJ0222246.1"/>
    <property type="molecule type" value="Genomic_DNA"/>
</dbReference>
<keyword evidence="3" id="KW-1185">Reference proteome</keyword>
<sequence length="303" mass="34052">MLGDVTNIVSKCVTCHMAKTTFKHGVYTPLPVPIRPWEDVSMDFIMALPRTQRGKDSIMVVVDRFSKMAHFVPCHKTNDASNVADLYFKEVVRLHGIPKTIVSDRDSKKVGTKLLFSTSHHPQTDGQTEVTNRTLGTLLKGLVSKTQKDWDIKLAHAEFAYNCSPTYATGHSPFEVVYGVNPYMPLDLIPLPKDGLKSNKHRKPRVFQDGDLVWVHMRKERFSNKRKNKLMPRAEGPYKVVSHVNDNAYMVDLGGDHGVHATFNVGDLSPYLDDDGLDELRSIPFKGGGDDPCMIMKAQNVME</sequence>
<dbReference type="InterPro" id="IPR056924">
    <property type="entry name" value="SH3_Tf2-1"/>
</dbReference>
<dbReference type="GO" id="GO:0015074">
    <property type="term" value="P:DNA integration"/>
    <property type="evidence" value="ECO:0007669"/>
    <property type="project" value="InterPro"/>
</dbReference>
<dbReference type="Proteomes" id="UP000235145">
    <property type="component" value="Unassembled WGS sequence"/>
</dbReference>
<protein>
    <recommendedName>
        <fullName evidence="1">Integrase catalytic domain-containing protein</fullName>
    </recommendedName>
</protein>
<reference evidence="2 3" key="1">
    <citation type="journal article" date="2017" name="Nat. Commun.">
        <title>Genome assembly with in vitro proximity ligation data and whole-genome triplication in lettuce.</title>
        <authorList>
            <person name="Reyes-Chin-Wo S."/>
            <person name="Wang Z."/>
            <person name="Yang X."/>
            <person name="Kozik A."/>
            <person name="Arikit S."/>
            <person name="Song C."/>
            <person name="Xia L."/>
            <person name="Froenicke L."/>
            <person name="Lavelle D.O."/>
            <person name="Truco M.J."/>
            <person name="Xia R."/>
            <person name="Zhu S."/>
            <person name="Xu C."/>
            <person name="Xu H."/>
            <person name="Xu X."/>
            <person name="Cox K."/>
            <person name="Korf I."/>
            <person name="Meyers B.C."/>
            <person name="Michelmore R.W."/>
        </authorList>
    </citation>
    <scope>NUCLEOTIDE SEQUENCE [LARGE SCALE GENOMIC DNA]</scope>
    <source>
        <strain evidence="3">cv. Salinas</strain>
        <tissue evidence="2">Seedlings</tissue>
    </source>
</reference>
<dbReference type="PANTHER" id="PTHR35046">
    <property type="entry name" value="ZINC KNUCKLE (CCHC-TYPE) FAMILY PROTEIN"/>
    <property type="match status" value="1"/>
</dbReference>
<dbReference type="InterPro" id="IPR036397">
    <property type="entry name" value="RNaseH_sf"/>
</dbReference>
<dbReference type="AlphaFoldDB" id="A0A9R1XQQ5"/>
<dbReference type="Gene3D" id="3.30.420.10">
    <property type="entry name" value="Ribonuclease H-like superfamily/Ribonuclease H"/>
    <property type="match status" value="1"/>
</dbReference>
<organism evidence="2 3">
    <name type="scientific">Lactuca sativa</name>
    <name type="common">Garden lettuce</name>
    <dbReference type="NCBI Taxonomy" id="4236"/>
    <lineage>
        <taxon>Eukaryota</taxon>
        <taxon>Viridiplantae</taxon>
        <taxon>Streptophyta</taxon>
        <taxon>Embryophyta</taxon>
        <taxon>Tracheophyta</taxon>
        <taxon>Spermatophyta</taxon>
        <taxon>Magnoliopsida</taxon>
        <taxon>eudicotyledons</taxon>
        <taxon>Gunneridae</taxon>
        <taxon>Pentapetalae</taxon>
        <taxon>asterids</taxon>
        <taxon>campanulids</taxon>
        <taxon>Asterales</taxon>
        <taxon>Asteraceae</taxon>
        <taxon>Cichorioideae</taxon>
        <taxon>Cichorieae</taxon>
        <taxon>Lactucinae</taxon>
        <taxon>Lactuca</taxon>
    </lineage>
</organism>
<name>A0A9R1XQQ5_LACSA</name>
<evidence type="ECO:0000313" key="2">
    <source>
        <dbReference type="EMBL" id="KAJ0222246.1"/>
    </source>
</evidence>
<feature type="domain" description="Integrase catalytic" evidence="1">
    <location>
        <begin position="32"/>
        <end position="181"/>
    </location>
</feature>
<dbReference type="Pfam" id="PF24626">
    <property type="entry name" value="SH3_Tf2-1"/>
    <property type="match status" value="1"/>
</dbReference>
<dbReference type="GO" id="GO:0003676">
    <property type="term" value="F:nucleic acid binding"/>
    <property type="evidence" value="ECO:0007669"/>
    <property type="project" value="InterPro"/>
</dbReference>
<proteinExistence type="predicted"/>
<evidence type="ECO:0000313" key="3">
    <source>
        <dbReference type="Proteomes" id="UP000235145"/>
    </source>
</evidence>
<dbReference type="InterPro" id="IPR001584">
    <property type="entry name" value="Integrase_cat-core"/>
</dbReference>
<gene>
    <name evidence="2" type="ORF">LSAT_V11C200062980</name>
</gene>